<dbReference type="InterPro" id="IPR003838">
    <property type="entry name" value="ABC3_permease_C"/>
</dbReference>
<dbReference type="PANTHER" id="PTHR30489:SF8">
    <property type="entry name" value="LIPOPROTEIN-RELEASING SYSTEM TRANSMEMBRANE PROTEIN LOLC"/>
    <property type="match status" value="1"/>
</dbReference>
<dbReference type="InterPro" id="IPR011925">
    <property type="entry name" value="LolCE_TM"/>
</dbReference>
<dbReference type="EMBL" id="BAABLF010000006">
    <property type="protein sequence ID" value="GAA5189031.1"/>
    <property type="molecule type" value="Genomic_DNA"/>
</dbReference>
<dbReference type="Pfam" id="PF12704">
    <property type="entry name" value="MacB_PCD"/>
    <property type="match status" value="1"/>
</dbReference>
<dbReference type="Pfam" id="PF02687">
    <property type="entry name" value="FtsX"/>
    <property type="match status" value="1"/>
</dbReference>
<feature type="transmembrane region" description="Helical" evidence="8">
    <location>
        <begin position="22"/>
        <end position="44"/>
    </location>
</feature>
<keyword evidence="6 8" id="KW-1133">Transmembrane helix</keyword>
<keyword evidence="3" id="KW-0813">Transport</keyword>
<keyword evidence="11" id="KW-0449">Lipoprotein</keyword>
<feature type="domain" description="MacB-like periplasmic core" evidence="10">
    <location>
        <begin position="27"/>
        <end position="236"/>
    </location>
</feature>
<keyword evidence="4" id="KW-1003">Cell membrane</keyword>
<evidence type="ECO:0000256" key="8">
    <source>
        <dbReference type="SAM" id="Phobius"/>
    </source>
</evidence>
<comment type="caution">
    <text evidence="11">The sequence shown here is derived from an EMBL/GenBank/DDBJ whole genome shotgun (WGS) entry which is preliminary data.</text>
</comment>
<organism evidence="11 12">
    <name type="scientific">Ferrimonas gelatinilytica</name>
    <dbReference type="NCBI Taxonomy" id="1255257"/>
    <lineage>
        <taxon>Bacteria</taxon>
        <taxon>Pseudomonadati</taxon>
        <taxon>Pseudomonadota</taxon>
        <taxon>Gammaproteobacteria</taxon>
        <taxon>Alteromonadales</taxon>
        <taxon>Ferrimonadaceae</taxon>
        <taxon>Ferrimonas</taxon>
    </lineage>
</organism>
<sequence length="404" mass="43740">MTTPVPLLIGLRYWRARKDTRFVSFITLFSVLGITIGVAALILVSSVMNGLEGRLKGQILGAVPQLVITPGQADQARLEADLARMPEILATVPLLTSEALVMRGGQMGGVQLLGIEPGAERDYSPIASHMLQGRYDSLEGGAYRILLGSQLARQLGIFPGDQVRVMAAKGARYTPMGRIPAQRTFTVTGLFEMGAQIDSSLALIHIDDARRLLRTPPNWRLYLEDAFRAPEVGERLNAQWQGLSEPPEIADWRSDYGQLFSAVKMEKRMMALLLGLIIAVAAFNIVSALVMMVTDKTPDVAILKTQGISRGAITGVFCVQGMSSALLGTALGLTLGLVLANHLQPLLQGLGIWLLPPGQPLPVIIDPLQVLTVVLGALFLSFLATLYPAWRASQVNPAEVLRYE</sequence>
<evidence type="ECO:0000256" key="3">
    <source>
        <dbReference type="ARBA" id="ARBA00022448"/>
    </source>
</evidence>
<dbReference type="InterPro" id="IPR051447">
    <property type="entry name" value="Lipoprotein-release_system"/>
</dbReference>
<keyword evidence="12" id="KW-1185">Reference proteome</keyword>
<reference evidence="12" key="1">
    <citation type="journal article" date="2019" name="Int. J. Syst. Evol. Microbiol.">
        <title>The Global Catalogue of Microorganisms (GCM) 10K type strain sequencing project: providing services to taxonomists for standard genome sequencing and annotation.</title>
        <authorList>
            <consortium name="The Broad Institute Genomics Platform"/>
            <consortium name="The Broad Institute Genome Sequencing Center for Infectious Disease"/>
            <person name="Wu L."/>
            <person name="Ma J."/>
        </authorList>
    </citation>
    <scope>NUCLEOTIDE SEQUENCE [LARGE SCALE GENOMIC DNA]</scope>
    <source>
        <strain evidence="12">JCM 18720</strain>
    </source>
</reference>
<keyword evidence="7 8" id="KW-0472">Membrane</keyword>
<name>A0ABP9RY67_9GAMM</name>
<feature type="transmembrane region" description="Helical" evidence="8">
    <location>
        <begin position="370"/>
        <end position="390"/>
    </location>
</feature>
<evidence type="ECO:0000256" key="6">
    <source>
        <dbReference type="ARBA" id="ARBA00022989"/>
    </source>
</evidence>
<dbReference type="NCBIfam" id="TIGR02212">
    <property type="entry name" value="lolCE"/>
    <property type="match status" value="1"/>
</dbReference>
<feature type="transmembrane region" description="Helical" evidence="8">
    <location>
        <begin position="271"/>
        <end position="293"/>
    </location>
</feature>
<accession>A0ABP9RY67</accession>
<feature type="transmembrane region" description="Helical" evidence="8">
    <location>
        <begin position="313"/>
        <end position="340"/>
    </location>
</feature>
<protein>
    <submittedName>
        <fullName evidence="11">Lipoprotein-releasing ABC transporter permease subunit</fullName>
    </submittedName>
</protein>
<evidence type="ECO:0000313" key="12">
    <source>
        <dbReference type="Proteomes" id="UP001501600"/>
    </source>
</evidence>
<evidence type="ECO:0000256" key="1">
    <source>
        <dbReference type="ARBA" id="ARBA00004651"/>
    </source>
</evidence>
<comment type="similarity">
    <text evidence="2">Belongs to the ABC-4 integral membrane protein family. LolC/E subfamily.</text>
</comment>
<evidence type="ECO:0000256" key="2">
    <source>
        <dbReference type="ARBA" id="ARBA00005236"/>
    </source>
</evidence>
<evidence type="ECO:0000313" key="11">
    <source>
        <dbReference type="EMBL" id="GAA5189031.1"/>
    </source>
</evidence>
<comment type="subcellular location">
    <subcellularLocation>
        <location evidence="1">Cell membrane</location>
        <topology evidence="1">Multi-pass membrane protein</topology>
    </subcellularLocation>
</comment>
<proteinExistence type="inferred from homology"/>
<evidence type="ECO:0000256" key="7">
    <source>
        <dbReference type="ARBA" id="ARBA00023136"/>
    </source>
</evidence>
<evidence type="ECO:0000256" key="4">
    <source>
        <dbReference type="ARBA" id="ARBA00022475"/>
    </source>
</evidence>
<evidence type="ECO:0000256" key="5">
    <source>
        <dbReference type="ARBA" id="ARBA00022692"/>
    </source>
</evidence>
<dbReference type="Proteomes" id="UP001501600">
    <property type="component" value="Unassembled WGS sequence"/>
</dbReference>
<feature type="domain" description="ABC3 transporter permease C-terminal" evidence="9">
    <location>
        <begin position="272"/>
        <end position="397"/>
    </location>
</feature>
<keyword evidence="5 8" id="KW-0812">Transmembrane</keyword>
<dbReference type="InterPro" id="IPR025857">
    <property type="entry name" value="MacB_PCD"/>
</dbReference>
<evidence type="ECO:0000259" key="9">
    <source>
        <dbReference type="Pfam" id="PF02687"/>
    </source>
</evidence>
<gene>
    <name evidence="11" type="ORF">GCM10025772_10440</name>
</gene>
<evidence type="ECO:0000259" key="10">
    <source>
        <dbReference type="Pfam" id="PF12704"/>
    </source>
</evidence>
<dbReference type="RefSeq" id="WP_345315993.1">
    <property type="nucleotide sequence ID" value="NZ_BAABLF010000006.1"/>
</dbReference>
<dbReference type="PANTHER" id="PTHR30489">
    <property type="entry name" value="LIPOPROTEIN-RELEASING SYSTEM TRANSMEMBRANE PROTEIN LOLE"/>
    <property type="match status" value="1"/>
</dbReference>